<gene>
    <name evidence="2" type="ORF">D0Z70_22835</name>
</gene>
<organism evidence="2 3">
    <name type="scientific">Sphingobium terrigena</name>
    <dbReference type="NCBI Taxonomy" id="2304063"/>
    <lineage>
        <taxon>Bacteria</taxon>
        <taxon>Pseudomonadati</taxon>
        <taxon>Pseudomonadota</taxon>
        <taxon>Alphaproteobacteria</taxon>
        <taxon>Sphingomonadales</taxon>
        <taxon>Sphingomonadaceae</taxon>
        <taxon>Sphingobium</taxon>
    </lineage>
</organism>
<dbReference type="Gene3D" id="1.20.120.520">
    <property type="entry name" value="nmb1532 protein domain like"/>
    <property type="match status" value="1"/>
</dbReference>
<dbReference type="Proteomes" id="UP000283469">
    <property type="component" value="Unassembled WGS sequence"/>
</dbReference>
<dbReference type="EMBL" id="QVRA01000041">
    <property type="protein sequence ID" value="RJG51758.1"/>
    <property type="molecule type" value="Genomic_DNA"/>
</dbReference>
<dbReference type="Pfam" id="PF01814">
    <property type="entry name" value="Hemerythrin"/>
    <property type="match status" value="1"/>
</dbReference>
<evidence type="ECO:0000313" key="3">
    <source>
        <dbReference type="Proteomes" id="UP000283469"/>
    </source>
</evidence>
<dbReference type="AlphaFoldDB" id="A0A418YLA7"/>
<keyword evidence="3" id="KW-1185">Reference proteome</keyword>
<comment type="caution">
    <text evidence="2">The sequence shown here is derived from an EMBL/GenBank/DDBJ whole genome shotgun (WGS) entry which is preliminary data.</text>
</comment>
<evidence type="ECO:0000313" key="2">
    <source>
        <dbReference type="EMBL" id="RJG51758.1"/>
    </source>
</evidence>
<evidence type="ECO:0000259" key="1">
    <source>
        <dbReference type="Pfam" id="PF01814"/>
    </source>
</evidence>
<reference evidence="2 3" key="1">
    <citation type="submission" date="2018-08" db="EMBL/GenBank/DDBJ databases">
        <title>Sphingobium sp. EO9.</title>
        <authorList>
            <person name="Park Y."/>
            <person name="Kim K.H."/>
            <person name="Jeon C.O."/>
        </authorList>
    </citation>
    <scope>NUCLEOTIDE SEQUENCE [LARGE SCALE GENOMIC DNA]</scope>
    <source>
        <strain evidence="2 3">EO9</strain>
    </source>
</reference>
<sequence>MAEPQFTDAIALLKADHQKVEELFEKFEKATSSNRKQALAQDICVELKVHTLIEEEIFYPAFRGLIEDNTLDEAYVEHDGAKVLINDIEASSPDDDFYDAKVKVLSEEIKHHVHEEEMPSEGMFAQCRKTDVDLVALRDQMAGRKTELLTLAKTSGLPAAKPTAVNLVTA</sequence>
<dbReference type="RefSeq" id="WP_119750378.1">
    <property type="nucleotide sequence ID" value="NZ_QVRA01000041.1"/>
</dbReference>
<name>A0A418YLA7_9SPHN</name>
<proteinExistence type="predicted"/>
<dbReference type="PANTHER" id="PTHR35585">
    <property type="entry name" value="HHE DOMAIN PROTEIN (AFU_ORTHOLOGUE AFUA_4G00730)"/>
    <property type="match status" value="1"/>
</dbReference>
<dbReference type="InterPro" id="IPR012312">
    <property type="entry name" value="Hemerythrin-like"/>
</dbReference>
<accession>A0A418YLA7</accession>
<protein>
    <submittedName>
        <fullName evidence="2">Hemerythrin domain-containing protein</fullName>
    </submittedName>
</protein>
<feature type="domain" description="Hemerythrin-like" evidence="1">
    <location>
        <begin position="9"/>
        <end position="117"/>
    </location>
</feature>
<dbReference type="PANTHER" id="PTHR35585:SF1">
    <property type="entry name" value="HHE DOMAIN PROTEIN (AFU_ORTHOLOGUE AFUA_4G00730)"/>
    <property type="match status" value="1"/>
</dbReference>
<dbReference type="OrthoDB" id="9793637at2"/>